<dbReference type="InterPro" id="IPR004101">
    <property type="entry name" value="Mur_ligase_C"/>
</dbReference>
<comment type="caution">
    <text evidence="13">The sequence shown here is derived from an EMBL/GenBank/DDBJ whole genome shotgun (WGS) entry which is preliminary data.</text>
</comment>
<evidence type="ECO:0000256" key="7">
    <source>
        <dbReference type="HAMAP-Rule" id="MF_00208"/>
    </source>
</evidence>
<evidence type="ECO:0000256" key="6">
    <source>
        <dbReference type="ARBA" id="ARBA00023316"/>
    </source>
</evidence>
<dbReference type="AlphaFoldDB" id="A0A2T1HTW3"/>
<dbReference type="SUPFAM" id="SSF63418">
    <property type="entry name" value="MurE/MurF N-terminal domain"/>
    <property type="match status" value="1"/>
</dbReference>
<keyword evidence="6 7" id="KW-0961">Cell wall biogenesis/degradation</keyword>
<dbReference type="NCBIfam" id="NF001124">
    <property type="entry name" value="PRK00139.1-2"/>
    <property type="match status" value="1"/>
</dbReference>
<reference evidence="14" key="1">
    <citation type="submission" date="2018-03" db="EMBL/GenBank/DDBJ databases">
        <authorList>
            <person name="Sun L."/>
            <person name="Liu H."/>
            <person name="Chen W."/>
            <person name="Huang K."/>
            <person name="Liu W."/>
            <person name="Gao X."/>
        </authorList>
    </citation>
    <scope>NUCLEOTIDE SEQUENCE [LARGE SCALE GENOMIC DNA]</scope>
    <source>
        <strain evidence="14">SH9</strain>
    </source>
</reference>
<keyword evidence="14" id="KW-1185">Reference proteome</keyword>
<dbReference type="HAMAP" id="MF_00208">
    <property type="entry name" value="MurE"/>
    <property type="match status" value="1"/>
</dbReference>
<protein>
    <recommendedName>
        <fullName evidence="7">UDP-N-acetylmuramoyl-L-alanyl-D-glutamate--2,6-diaminopimelate ligase</fullName>
        <ecNumber evidence="7">6.3.2.13</ecNumber>
    </recommendedName>
    <alternativeName>
        <fullName evidence="7">Meso-A2pm-adding enzyme</fullName>
    </alternativeName>
    <alternativeName>
        <fullName evidence="7">Meso-diaminopimelate-adding enzyme</fullName>
    </alternativeName>
    <alternativeName>
        <fullName evidence="7">UDP-MurNAc-L-Ala-D-Glu:meso-diaminopimelate ligase</fullName>
    </alternativeName>
    <alternativeName>
        <fullName evidence="7">UDP-MurNAc-tripeptide synthetase</fullName>
    </alternativeName>
    <alternativeName>
        <fullName evidence="7">UDP-N-acetylmuramyl-tripeptide synthetase</fullName>
    </alternativeName>
</protein>
<dbReference type="NCBIfam" id="TIGR01085">
    <property type="entry name" value="murE"/>
    <property type="match status" value="1"/>
</dbReference>
<feature type="binding site" evidence="7">
    <location>
        <position position="181"/>
    </location>
    <ligand>
        <name>UDP-N-acetyl-alpha-D-muramoyl-L-alanyl-D-glutamate</name>
        <dbReference type="ChEBI" id="CHEBI:83900"/>
    </ligand>
</feature>
<keyword evidence="3 7" id="KW-0133">Cell shape</keyword>
<evidence type="ECO:0000259" key="10">
    <source>
        <dbReference type="Pfam" id="PF01225"/>
    </source>
</evidence>
<evidence type="ECO:0000259" key="11">
    <source>
        <dbReference type="Pfam" id="PF02875"/>
    </source>
</evidence>
<dbReference type="GO" id="GO:0000287">
    <property type="term" value="F:magnesium ion binding"/>
    <property type="evidence" value="ECO:0007669"/>
    <property type="project" value="UniProtKB-UniRule"/>
</dbReference>
<dbReference type="InterPro" id="IPR036615">
    <property type="entry name" value="Mur_ligase_C_dom_sf"/>
</dbReference>
<dbReference type="GO" id="GO:0051301">
    <property type="term" value="P:cell division"/>
    <property type="evidence" value="ECO:0007669"/>
    <property type="project" value="UniProtKB-KW"/>
</dbReference>
<feature type="binding site" evidence="7">
    <location>
        <position position="378"/>
    </location>
    <ligand>
        <name>meso-2,6-diaminopimelate</name>
        <dbReference type="ChEBI" id="CHEBI:57791"/>
    </ligand>
</feature>
<evidence type="ECO:0000256" key="3">
    <source>
        <dbReference type="ARBA" id="ARBA00022960"/>
    </source>
</evidence>
<evidence type="ECO:0000313" key="14">
    <source>
        <dbReference type="Proteomes" id="UP000239772"/>
    </source>
</evidence>
<feature type="binding site" evidence="7">
    <location>
        <position position="454"/>
    </location>
    <ligand>
        <name>meso-2,6-diaminopimelate</name>
        <dbReference type="ChEBI" id="CHEBI:57791"/>
    </ligand>
</feature>
<dbReference type="GO" id="GO:0008360">
    <property type="term" value="P:regulation of cell shape"/>
    <property type="evidence" value="ECO:0007669"/>
    <property type="project" value="UniProtKB-KW"/>
</dbReference>
<dbReference type="GO" id="GO:0005524">
    <property type="term" value="F:ATP binding"/>
    <property type="evidence" value="ECO:0007669"/>
    <property type="project" value="UniProtKB-UniRule"/>
</dbReference>
<evidence type="ECO:0000313" key="13">
    <source>
        <dbReference type="EMBL" id="PSC05087.1"/>
    </source>
</evidence>
<proteinExistence type="inferred from homology"/>
<feature type="domain" description="Mur ligase central" evidence="12">
    <location>
        <begin position="104"/>
        <end position="307"/>
    </location>
</feature>
<evidence type="ECO:0000256" key="8">
    <source>
        <dbReference type="RuleBase" id="RU004135"/>
    </source>
</evidence>
<dbReference type="SUPFAM" id="SSF53244">
    <property type="entry name" value="MurD-like peptide ligases, peptide-binding domain"/>
    <property type="match status" value="1"/>
</dbReference>
<feature type="binding site" evidence="7">
    <location>
        <begin position="402"/>
        <end position="405"/>
    </location>
    <ligand>
        <name>meso-2,6-diaminopimelate</name>
        <dbReference type="ChEBI" id="CHEBI:57791"/>
    </ligand>
</feature>
<dbReference type="UniPathway" id="UPA00219"/>
<sequence length="479" mass="49019">MKLSDLLPQVSGPDGERPVAGVTADSRKAAAGFAFFAVPGVKADGLSFAPAAVAAGATAVVGEAARPAGLDPAVAYVQVDDVRRALALAASRMYPRQPATIVAVTGTSGKTSVAEFTRQIFAACGRRSASLGTIGVVAPDGAVYGSLTTPDPVTLHQTLDRLAGDGVTHLAMEASSHGLDQRRLDGVRLVAAGYTNLGRDHLDYHPTVEEYLKAKLRLFDTLLPGGSTAVVNTDGAHAEDVAAAAKARGLHVMTVGRGGESLRLLSLERDGFGQALVLEAAGRRFEARLPLVGDFQASNALVAAGLALAAGEDLDAVLGALPALSGVKGRLERIGERNGGLAVVDYAHKPEALASALDALRPYAAGRLVCVFGCGGDRDSGKRPIMGAIAIEKADAVIVTDDNPRSEDPAAIRAEILAAATGAREIGDRAQAIRTAVAELQPGDVLLVAGKGHETGQIIGDRVLPFSDHDAVAAALAEA</sequence>
<comment type="pathway">
    <text evidence="7 8">Cell wall biogenesis; peptidoglycan biosynthesis.</text>
</comment>
<feature type="binding site" evidence="7">
    <location>
        <begin position="106"/>
        <end position="112"/>
    </location>
    <ligand>
        <name>ATP</name>
        <dbReference type="ChEBI" id="CHEBI:30616"/>
    </ligand>
</feature>
<evidence type="ECO:0000256" key="1">
    <source>
        <dbReference type="ARBA" id="ARBA00005898"/>
    </source>
</evidence>
<dbReference type="Pfam" id="PF08245">
    <property type="entry name" value="Mur_ligase_M"/>
    <property type="match status" value="1"/>
</dbReference>
<comment type="similarity">
    <text evidence="1 7">Belongs to the MurCDEF family. MurE subfamily.</text>
</comment>
<dbReference type="PANTHER" id="PTHR23135:SF4">
    <property type="entry name" value="UDP-N-ACETYLMURAMOYL-L-ALANYL-D-GLUTAMATE--2,6-DIAMINOPIMELATE LIGASE MURE HOMOLOG, CHLOROPLASTIC"/>
    <property type="match status" value="1"/>
</dbReference>
<dbReference type="OrthoDB" id="9800958at2"/>
<dbReference type="GO" id="GO:0008765">
    <property type="term" value="F:UDP-N-acetylmuramoylalanyl-D-glutamate-2,6-diaminopimelate ligase activity"/>
    <property type="evidence" value="ECO:0007669"/>
    <property type="project" value="UniProtKB-UniRule"/>
</dbReference>
<feature type="binding site" evidence="7">
    <location>
        <begin position="148"/>
        <end position="149"/>
    </location>
    <ligand>
        <name>UDP-N-acetyl-alpha-D-muramoyl-L-alanyl-D-glutamate</name>
        <dbReference type="ChEBI" id="CHEBI:83900"/>
    </ligand>
</feature>
<feature type="binding site" evidence="7">
    <location>
        <position position="183"/>
    </location>
    <ligand>
        <name>UDP-N-acetyl-alpha-D-muramoyl-L-alanyl-D-glutamate</name>
        <dbReference type="ChEBI" id="CHEBI:83900"/>
    </ligand>
</feature>
<dbReference type="EMBL" id="PVZS01000009">
    <property type="protein sequence ID" value="PSC05087.1"/>
    <property type="molecule type" value="Genomic_DNA"/>
</dbReference>
<dbReference type="Pfam" id="PF01225">
    <property type="entry name" value="Mur_ligase"/>
    <property type="match status" value="1"/>
</dbReference>
<dbReference type="Gene3D" id="3.40.1190.10">
    <property type="entry name" value="Mur-like, catalytic domain"/>
    <property type="match status" value="1"/>
</dbReference>
<dbReference type="Proteomes" id="UP000239772">
    <property type="component" value="Unassembled WGS sequence"/>
</dbReference>
<dbReference type="InterPro" id="IPR000713">
    <property type="entry name" value="Mur_ligase_N"/>
</dbReference>
<feature type="region of interest" description="Disordered" evidence="9">
    <location>
        <begin position="1"/>
        <end position="20"/>
    </location>
</feature>
<evidence type="ECO:0000256" key="2">
    <source>
        <dbReference type="ARBA" id="ARBA00022618"/>
    </source>
</evidence>
<keyword evidence="7" id="KW-0963">Cytoplasm</keyword>
<dbReference type="GO" id="GO:0005737">
    <property type="term" value="C:cytoplasm"/>
    <property type="evidence" value="ECO:0007669"/>
    <property type="project" value="UniProtKB-SubCell"/>
</dbReference>
<comment type="PTM">
    <text evidence="7">Carboxylation is probably crucial for Mg(2+) binding and, consequently, for the gamma-phosphate positioning of ATP.</text>
</comment>
<dbReference type="InterPro" id="IPR013221">
    <property type="entry name" value="Mur_ligase_cen"/>
</dbReference>
<keyword evidence="7" id="KW-0067">ATP-binding</keyword>
<dbReference type="GO" id="GO:0071555">
    <property type="term" value="P:cell wall organization"/>
    <property type="evidence" value="ECO:0007669"/>
    <property type="project" value="UniProtKB-KW"/>
</dbReference>
<feature type="domain" description="Mur ligase C-terminal" evidence="11">
    <location>
        <begin position="329"/>
        <end position="452"/>
    </location>
</feature>
<evidence type="ECO:0000256" key="4">
    <source>
        <dbReference type="ARBA" id="ARBA00022984"/>
    </source>
</evidence>
<dbReference type="InterPro" id="IPR036565">
    <property type="entry name" value="Mur-like_cat_sf"/>
</dbReference>
<comment type="function">
    <text evidence="7">Catalyzes the addition of meso-diaminopimelic acid to the nucleotide precursor UDP-N-acetylmuramoyl-L-alanyl-D-glutamate (UMAG) in the biosynthesis of bacterial cell-wall peptidoglycan.</text>
</comment>
<keyword evidence="7 13" id="KW-0436">Ligase</keyword>
<feature type="binding site" evidence="7">
    <location>
        <position position="175"/>
    </location>
    <ligand>
        <name>UDP-N-acetyl-alpha-D-muramoyl-L-alanyl-D-glutamate</name>
        <dbReference type="ChEBI" id="CHEBI:83900"/>
    </ligand>
</feature>
<keyword evidence="7" id="KW-0460">Magnesium</keyword>
<dbReference type="Gene3D" id="3.90.190.20">
    <property type="entry name" value="Mur ligase, C-terminal domain"/>
    <property type="match status" value="1"/>
</dbReference>
<gene>
    <name evidence="7" type="primary">murE</name>
    <name evidence="13" type="ORF">SLNSH_09655</name>
</gene>
<dbReference type="SUPFAM" id="SSF53623">
    <property type="entry name" value="MurD-like peptide ligases, catalytic domain"/>
    <property type="match status" value="1"/>
</dbReference>
<comment type="subcellular location">
    <subcellularLocation>
        <location evidence="7 8">Cytoplasm</location>
    </subcellularLocation>
</comment>
<name>A0A2T1HTW3_9HYPH</name>
<feature type="short sequence motif" description="Meso-diaminopimelate recognition motif" evidence="7">
    <location>
        <begin position="402"/>
        <end position="405"/>
    </location>
</feature>
<evidence type="ECO:0000256" key="9">
    <source>
        <dbReference type="SAM" id="MobiDB-lite"/>
    </source>
</evidence>
<feature type="binding site" evidence="7">
    <location>
        <position position="450"/>
    </location>
    <ligand>
        <name>meso-2,6-diaminopimelate</name>
        <dbReference type="ChEBI" id="CHEBI:57791"/>
    </ligand>
</feature>
<dbReference type="RefSeq" id="WP_106336521.1">
    <property type="nucleotide sequence ID" value="NZ_PVZS01000009.1"/>
</dbReference>
<feature type="binding site" evidence="7">
    <location>
        <position position="26"/>
    </location>
    <ligand>
        <name>UDP-N-acetyl-alpha-D-muramoyl-L-alanyl-D-glutamate</name>
        <dbReference type="ChEBI" id="CHEBI:83900"/>
    </ligand>
</feature>
<organism evidence="13 14">
    <name type="scientific">Alsobacter soli</name>
    <dbReference type="NCBI Taxonomy" id="2109933"/>
    <lineage>
        <taxon>Bacteria</taxon>
        <taxon>Pseudomonadati</taxon>
        <taxon>Pseudomonadota</taxon>
        <taxon>Alphaproteobacteria</taxon>
        <taxon>Hyphomicrobiales</taxon>
        <taxon>Alsobacteraceae</taxon>
        <taxon>Alsobacter</taxon>
    </lineage>
</organism>
<comment type="cofactor">
    <cofactor evidence="7">
        <name>Mg(2+)</name>
        <dbReference type="ChEBI" id="CHEBI:18420"/>
    </cofactor>
</comment>
<dbReference type="PANTHER" id="PTHR23135">
    <property type="entry name" value="MUR LIGASE FAMILY MEMBER"/>
    <property type="match status" value="1"/>
</dbReference>
<keyword evidence="4 7" id="KW-0573">Peptidoglycan synthesis</keyword>
<comment type="caution">
    <text evidence="7">Lacks conserved residue(s) required for the propagation of feature annotation.</text>
</comment>
<feature type="domain" description="Mur ligase N-terminal catalytic" evidence="10">
    <location>
        <begin position="19"/>
        <end position="93"/>
    </location>
</feature>
<dbReference type="GO" id="GO:0009252">
    <property type="term" value="P:peptidoglycan biosynthetic process"/>
    <property type="evidence" value="ECO:0007669"/>
    <property type="project" value="UniProtKB-UniRule"/>
</dbReference>
<keyword evidence="7" id="KW-0547">Nucleotide-binding</keyword>
<feature type="modified residue" description="N6-carboxylysine" evidence="7">
    <location>
        <position position="215"/>
    </location>
</feature>
<evidence type="ECO:0000259" key="12">
    <source>
        <dbReference type="Pfam" id="PF08245"/>
    </source>
</evidence>
<dbReference type="InterPro" id="IPR005761">
    <property type="entry name" value="UDP-N-AcMur-Glu-dNH2Pim_ligase"/>
</dbReference>
<keyword evidence="2 7" id="KW-0132">Cell division</keyword>
<keyword evidence="5 7" id="KW-0131">Cell cycle</keyword>
<dbReference type="InterPro" id="IPR035911">
    <property type="entry name" value="MurE/MurF_N"/>
</dbReference>
<dbReference type="NCBIfam" id="NF001126">
    <property type="entry name" value="PRK00139.1-4"/>
    <property type="match status" value="1"/>
</dbReference>
<evidence type="ECO:0000256" key="5">
    <source>
        <dbReference type="ARBA" id="ARBA00023306"/>
    </source>
</evidence>
<dbReference type="Gene3D" id="3.40.1390.10">
    <property type="entry name" value="MurE/MurF, N-terminal domain"/>
    <property type="match status" value="1"/>
</dbReference>
<comment type="catalytic activity">
    <reaction evidence="7">
        <text>UDP-N-acetyl-alpha-D-muramoyl-L-alanyl-D-glutamate + meso-2,6-diaminopimelate + ATP = UDP-N-acetyl-alpha-D-muramoyl-L-alanyl-gamma-D-glutamyl-meso-2,6-diaminopimelate + ADP + phosphate + H(+)</text>
        <dbReference type="Rhea" id="RHEA:23676"/>
        <dbReference type="ChEBI" id="CHEBI:15378"/>
        <dbReference type="ChEBI" id="CHEBI:30616"/>
        <dbReference type="ChEBI" id="CHEBI:43474"/>
        <dbReference type="ChEBI" id="CHEBI:57791"/>
        <dbReference type="ChEBI" id="CHEBI:83900"/>
        <dbReference type="ChEBI" id="CHEBI:83905"/>
        <dbReference type="ChEBI" id="CHEBI:456216"/>
        <dbReference type="EC" id="6.3.2.13"/>
    </reaction>
</comment>
<accession>A0A2T1HTW3</accession>
<dbReference type="Pfam" id="PF02875">
    <property type="entry name" value="Mur_ligase_C"/>
    <property type="match status" value="1"/>
</dbReference>
<dbReference type="EC" id="6.3.2.13" evidence="7"/>